<dbReference type="AlphaFoldDB" id="A0A7G5N3I7"/>
<evidence type="ECO:0000256" key="1">
    <source>
        <dbReference type="ARBA" id="ARBA00004613"/>
    </source>
</evidence>
<accession>A0A7G5N3I7</accession>
<evidence type="ECO:0000313" key="5">
    <source>
        <dbReference type="Proteomes" id="UP000515789"/>
    </source>
</evidence>
<proteinExistence type="predicted"/>
<dbReference type="Proteomes" id="UP000515789">
    <property type="component" value="Chromosome"/>
</dbReference>
<keyword evidence="3" id="KW-0732">Signal</keyword>
<reference evidence="4 5" key="1">
    <citation type="submission" date="2019-04" db="EMBL/GenBank/DDBJ databases">
        <authorList>
            <person name="Schori C."/>
            <person name="Ahrens C."/>
        </authorList>
    </citation>
    <scope>NUCLEOTIDE SEQUENCE [LARGE SCALE GENOMIC DNA]</scope>
    <source>
        <strain evidence="4 5">DSM 2950</strain>
    </source>
</reference>
<evidence type="ECO:0000256" key="3">
    <source>
        <dbReference type="ARBA" id="ARBA00022729"/>
    </source>
</evidence>
<dbReference type="EMBL" id="CP039126">
    <property type="protein sequence ID" value="QMW81430.1"/>
    <property type="molecule type" value="Genomic_DNA"/>
</dbReference>
<protein>
    <submittedName>
        <fullName evidence="4">Uncharacterized protein</fullName>
    </submittedName>
</protein>
<evidence type="ECO:0000313" key="4">
    <source>
        <dbReference type="EMBL" id="QMW81430.1"/>
    </source>
</evidence>
<keyword evidence="2" id="KW-0964">Secreted</keyword>
<name>A0A7G5N3I7_9FIRM</name>
<organism evidence="4 5">
    <name type="scientific">Blautia producta</name>
    <dbReference type="NCBI Taxonomy" id="33035"/>
    <lineage>
        <taxon>Bacteria</taxon>
        <taxon>Bacillati</taxon>
        <taxon>Bacillota</taxon>
        <taxon>Clostridia</taxon>
        <taxon>Lachnospirales</taxon>
        <taxon>Lachnospiraceae</taxon>
        <taxon>Blautia</taxon>
    </lineage>
</organism>
<evidence type="ECO:0000256" key="2">
    <source>
        <dbReference type="ARBA" id="ARBA00022525"/>
    </source>
</evidence>
<sequence>MCQVWSEERCKCIPHIK</sequence>
<dbReference type="Pfam" id="PF03128">
    <property type="entry name" value="CXCXC"/>
    <property type="match status" value="1"/>
</dbReference>
<dbReference type="InterPro" id="IPR004153">
    <property type="entry name" value="CXCXC_repeat"/>
</dbReference>
<dbReference type="GO" id="GO:0005576">
    <property type="term" value="C:extracellular region"/>
    <property type="evidence" value="ECO:0007669"/>
    <property type="project" value="UniProtKB-SubCell"/>
</dbReference>
<gene>
    <name evidence="4" type="ORF">E5259_14995</name>
</gene>
<comment type="subcellular location">
    <subcellularLocation>
        <location evidence="1">Secreted</location>
    </subcellularLocation>
</comment>